<feature type="transmembrane region" description="Helical" evidence="1">
    <location>
        <begin position="47"/>
        <end position="68"/>
    </location>
</feature>
<dbReference type="OrthoDB" id="1923917at2759"/>
<feature type="transmembrane region" description="Helical" evidence="1">
    <location>
        <begin position="120"/>
        <end position="145"/>
    </location>
</feature>
<dbReference type="PANTHER" id="PTHR39113">
    <property type="entry name" value="MEMBRANE LIPOPROTEIN-RELATED"/>
    <property type="match status" value="1"/>
</dbReference>
<sequence length="233" mass="26209">MVLLRRAERGCWHTCAVYSFIFINSLIIVGGLSTMSMVLVLQKHPKAPGLAILFLGLGTVFAGLAGLLEQKRSVCIAHGVLCSLSAFGSAVLSLFIFSNKVKIVKQFESPQFDDVELSKFFWSAAWAFLFLFVIEVLGIFFGFLLHCYLSLHPYETLDETRQRRAQGFFNFHKDIGAASEAANTRQAKSLASKMTKKYGKATNVQFLRSKEANSQFIHEMTIVLYRQCIFNRV</sequence>
<evidence type="ECO:0000256" key="1">
    <source>
        <dbReference type="SAM" id="Phobius"/>
    </source>
</evidence>
<keyword evidence="1" id="KW-0472">Membrane</keyword>
<keyword evidence="1" id="KW-1133">Transmembrane helix</keyword>
<feature type="transmembrane region" description="Helical" evidence="1">
    <location>
        <begin position="12"/>
        <end position="41"/>
    </location>
</feature>
<keyword evidence="1" id="KW-0812">Transmembrane</keyword>
<feature type="transmembrane region" description="Helical" evidence="1">
    <location>
        <begin position="75"/>
        <end position="97"/>
    </location>
</feature>
<reference evidence="2" key="1">
    <citation type="submission" date="2021-08" db="EMBL/GenBank/DDBJ databases">
        <title>WGS assembly of Ceratopteris richardii.</title>
        <authorList>
            <person name="Marchant D.B."/>
            <person name="Chen G."/>
            <person name="Jenkins J."/>
            <person name="Shu S."/>
            <person name="Leebens-Mack J."/>
            <person name="Grimwood J."/>
            <person name="Schmutz J."/>
            <person name="Soltis P."/>
            <person name="Soltis D."/>
            <person name="Chen Z.-H."/>
        </authorList>
    </citation>
    <scope>NUCLEOTIDE SEQUENCE</scope>
    <source>
        <strain evidence="2">Whitten #5841</strain>
        <tissue evidence="2">Leaf</tissue>
    </source>
</reference>
<name>A0A8T2ST45_CERRI</name>
<gene>
    <name evidence="2" type="ORF">KP509_17G031200</name>
</gene>
<dbReference type="Proteomes" id="UP000825935">
    <property type="component" value="Chromosome 17"/>
</dbReference>
<protein>
    <submittedName>
        <fullName evidence="2">Uncharacterized protein</fullName>
    </submittedName>
</protein>
<dbReference type="OMA" id="IHEMTIV"/>
<organism evidence="2 3">
    <name type="scientific">Ceratopteris richardii</name>
    <name type="common">Triangle waterfern</name>
    <dbReference type="NCBI Taxonomy" id="49495"/>
    <lineage>
        <taxon>Eukaryota</taxon>
        <taxon>Viridiplantae</taxon>
        <taxon>Streptophyta</taxon>
        <taxon>Embryophyta</taxon>
        <taxon>Tracheophyta</taxon>
        <taxon>Polypodiopsida</taxon>
        <taxon>Polypodiidae</taxon>
        <taxon>Polypodiales</taxon>
        <taxon>Pteridineae</taxon>
        <taxon>Pteridaceae</taxon>
        <taxon>Parkerioideae</taxon>
        <taxon>Ceratopteris</taxon>
    </lineage>
</organism>
<dbReference type="AlphaFoldDB" id="A0A8T2ST45"/>
<proteinExistence type="predicted"/>
<comment type="caution">
    <text evidence="2">The sequence shown here is derived from an EMBL/GenBank/DDBJ whole genome shotgun (WGS) entry which is preliminary data.</text>
</comment>
<keyword evidence="3" id="KW-1185">Reference proteome</keyword>
<dbReference type="EMBL" id="CM035422">
    <property type="protein sequence ID" value="KAH7372958.1"/>
    <property type="molecule type" value="Genomic_DNA"/>
</dbReference>
<evidence type="ECO:0000313" key="3">
    <source>
        <dbReference type="Proteomes" id="UP000825935"/>
    </source>
</evidence>
<evidence type="ECO:0000313" key="2">
    <source>
        <dbReference type="EMBL" id="KAH7372958.1"/>
    </source>
</evidence>
<dbReference type="PANTHER" id="PTHR39113:SF1">
    <property type="entry name" value="MEMBRANE LIPOPROTEIN"/>
    <property type="match status" value="1"/>
</dbReference>
<accession>A0A8T2ST45</accession>